<organism evidence="1 2">
    <name type="scientific">Sesamum angolense</name>
    <dbReference type="NCBI Taxonomy" id="2727404"/>
    <lineage>
        <taxon>Eukaryota</taxon>
        <taxon>Viridiplantae</taxon>
        <taxon>Streptophyta</taxon>
        <taxon>Embryophyta</taxon>
        <taxon>Tracheophyta</taxon>
        <taxon>Spermatophyta</taxon>
        <taxon>Magnoliopsida</taxon>
        <taxon>eudicotyledons</taxon>
        <taxon>Gunneridae</taxon>
        <taxon>Pentapetalae</taxon>
        <taxon>asterids</taxon>
        <taxon>lamiids</taxon>
        <taxon>Lamiales</taxon>
        <taxon>Pedaliaceae</taxon>
        <taxon>Sesamum</taxon>
    </lineage>
</organism>
<sequence length="126" mass="14426">MLEFQESSSEFEEEVVAIIHERTIKDMTSPDLNQLSLCIEYSNFEVNFELKSGLIHLLPTFRGLTGEDLHKHLKEFHMVCSGMRPQGITKEQVNLRVFSLSLADQANDWLYLLPSGSITTLNILKK</sequence>
<dbReference type="PANTHER" id="PTHR33223">
    <property type="entry name" value="CCHC-TYPE DOMAIN-CONTAINING PROTEIN"/>
    <property type="match status" value="1"/>
</dbReference>
<dbReference type="Proteomes" id="UP001289374">
    <property type="component" value="Unassembled WGS sequence"/>
</dbReference>
<keyword evidence="2" id="KW-1185">Reference proteome</keyword>
<protein>
    <recommendedName>
        <fullName evidence="3">Retrotransposon gag domain-containing protein</fullName>
    </recommendedName>
</protein>
<name>A0AAE2BQW3_9LAMI</name>
<evidence type="ECO:0000313" key="1">
    <source>
        <dbReference type="EMBL" id="KAK4394476.1"/>
    </source>
</evidence>
<reference evidence="1" key="2">
    <citation type="journal article" date="2024" name="Plant">
        <title>Genomic evolution and insights into agronomic trait innovations of Sesamum species.</title>
        <authorList>
            <person name="Miao H."/>
            <person name="Wang L."/>
            <person name="Qu L."/>
            <person name="Liu H."/>
            <person name="Sun Y."/>
            <person name="Le M."/>
            <person name="Wang Q."/>
            <person name="Wei S."/>
            <person name="Zheng Y."/>
            <person name="Lin W."/>
            <person name="Duan Y."/>
            <person name="Cao H."/>
            <person name="Xiong S."/>
            <person name="Wang X."/>
            <person name="Wei L."/>
            <person name="Li C."/>
            <person name="Ma Q."/>
            <person name="Ju M."/>
            <person name="Zhao R."/>
            <person name="Li G."/>
            <person name="Mu C."/>
            <person name="Tian Q."/>
            <person name="Mei H."/>
            <person name="Zhang T."/>
            <person name="Gao T."/>
            <person name="Zhang H."/>
        </authorList>
    </citation>
    <scope>NUCLEOTIDE SEQUENCE</scope>
    <source>
        <strain evidence="1">K16</strain>
    </source>
</reference>
<proteinExistence type="predicted"/>
<reference evidence="1" key="1">
    <citation type="submission" date="2020-06" db="EMBL/GenBank/DDBJ databases">
        <authorList>
            <person name="Li T."/>
            <person name="Hu X."/>
            <person name="Zhang T."/>
            <person name="Song X."/>
            <person name="Zhang H."/>
            <person name="Dai N."/>
            <person name="Sheng W."/>
            <person name="Hou X."/>
            <person name="Wei L."/>
        </authorList>
    </citation>
    <scope>NUCLEOTIDE SEQUENCE</scope>
    <source>
        <strain evidence="1">K16</strain>
        <tissue evidence="1">Leaf</tissue>
    </source>
</reference>
<dbReference type="PANTHER" id="PTHR33223:SF3">
    <property type="match status" value="1"/>
</dbReference>
<comment type="caution">
    <text evidence="1">The sequence shown here is derived from an EMBL/GenBank/DDBJ whole genome shotgun (WGS) entry which is preliminary data.</text>
</comment>
<accession>A0AAE2BQW3</accession>
<evidence type="ECO:0008006" key="3">
    <source>
        <dbReference type="Google" id="ProtNLM"/>
    </source>
</evidence>
<dbReference type="EMBL" id="JACGWL010000009">
    <property type="protein sequence ID" value="KAK4394476.1"/>
    <property type="molecule type" value="Genomic_DNA"/>
</dbReference>
<gene>
    <name evidence="1" type="ORF">Sango_1601900</name>
</gene>
<dbReference type="AlphaFoldDB" id="A0AAE2BQW3"/>
<evidence type="ECO:0000313" key="2">
    <source>
        <dbReference type="Proteomes" id="UP001289374"/>
    </source>
</evidence>